<evidence type="ECO:0000256" key="3">
    <source>
        <dbReference type="ARBA" id="ARBA00023002"/>
    </source>
</evidence>
<dbReference type="PANTHER" id="PTHR30011">
    <property type="entry name" value="ALKANESULFONATE MONOOXYGENASE-RELATED"/>
    <property type="match status" value="1"/>
</dbReference>
<dbReference type="SUPFAM" id="SSF51679">
    <property type="entry name" value="Bacterial luciferase-like"/>
    <property type="match status" value="1"/>
</dbReference>
<sequence>MAIGQWKDPKSLSRHKDRLDYYVWLAKTAEKGKITSIFFADIYGILDTYGTNADATFKGGLWVAMLDPVTLIGAMAQATTSIGFAVTQSTSYLSPYAVARTLSSLDHISNGRVGINIVTSFGKAPAQCFGIEDAVPHDERYAAAEEYMEILYKLWEQSWEDGAQVWQAEPEMAYDPSKIHKIDFQGKYHKFKGYHQTHPSPQRSPAIFQAGQSKSGIAFAGKHAEGIYCGTPTISKLNAYADTVRQSARDAGRDPSTVKLFCSLCPIVGKTEEEANAKYEKYKKNASVQGGLASFCALTGVDLGKYALDDPFNFDDEELSKAGIQGIFNNFKTIQGDKAWTPRMVGERVGMGGFGPMPVGTPEQVADVMEKWFIEGDIDGFNISYQCNPESIEDLVELVIPELQKRGIYWNDYPSPGGTLRENMQNRPGQALTPPDHPSAKLRWDKVKTADVTNAVNGTKGTAATDVSKKLVDAVAEIPATVTVTS</sequence>
<keyword evidence="1" id="KW-0285">Flavoprotein</keyword>
<keyword evidence="2" id="KW-0288">FMN</keyword>
<accession>A0A6A5WM48</accession>
<dbReference type="GO" id="GO:0004497">
    <property type="term" value="F:monooxygenase activity"/>
    <property type="evidence" value="ECO:0007669"/>
    <property type="project" value="UniProtKB-KW"/>
</dbReference>
<reference evidence="7" key="1">
    <citation type="journal article" date="2020" name="Stud. Mycol.">
        <title>101 Dothideomycetes genomes: a test case for predicting lifestyles and emergence of pathogens.</title>
        <authorList>
            <person name="Haridas S."/>
            <person name="Albert R."/>
            <person name="Binder M."/>
            <person name="Bloem J."/>
            <person name="Labutti K."/>
            <person name="Salamov A."/>
            <person name="Andreopoulos B."/>
            <person name="Baker S."/>
            <person name="Barry K."/>
            <person name="Bills G."/>
            <person name="Bluhm B."/>
            <person name="Cannon C."/>
            <person name="Castanera R."/>
            <person name="Culley D."/>
            <person name="Daum C."/>
            <person name="Ezra D."/>
            <person name="Gonzalez J."/>
            <person name="Henrissat B."/>
            <person name="Kuo A."/>
            <person name="Liang C."/>
            <person name="Lipzen A."/>
            <person name="Lutzoni F."/>
            <person name="Magnuson J."/>
            <person name="Mondo S."/>
            <person name="Nolan M."/>
            <person name="Ohm R."/>
            <person name="Pangilinan J."/>
            <person name="Park H.-J."/>
            <person name="Ramirez L."/>
            <person name="Alfaro M."/>
            <person name="Sun H."/>
            <person name="Tritt A."/>
            <person name="Yoshinaga Y."/>
            <person name="Zwiers L.-H."/>
            <person name="Turgeon B."/>
            <person name="Goodwin S."/>
            <person name="Spatafora J."/>
            <person name="Crous P."/>
            <person name="Grigoriev I."/>
        </authorList>
    </citation>
    <scope>NUCLEOTIDE SEQUENCE</scope>
    <source>
        <strain evidence="7">CBS 123094</strain>
    </source>
</reference>
<gene>
    <name evidence="7" type="ORF">P154DRAFT_544733</name>
</gene>
<comment type="similarity">
    <text evidence="5">Belongs to the NtaA/SnaA/DszA monooxygenase family.</text>
</comment>
<evidence type="ECO:0000259" key="6">
    <source>
        <dbReference type="Pfam" id="PF00296"/>
    </source>
</evidence>
<keyword evidence="4 7" id="KW-0503">Monooxygenase</keyword>
<dbReference type="PANTHER" id="PTHR30011:SF16">
    <property type="entry name" value="C2H2 FINGER DOMAIN TRANSCRIPTION FACTOR (EUROFUNG)-RELATED"/>
    <property type="match status" value="1"/>
</dbReference>
<dbReference type="InterPro" id="IPR016215">
    <property type="entry name" value="NTA_MOA"/>
</dbReference>
<keyword evidence="3" id="KW-0560">Oxidoreductase</keyword>
<dbReference type="PIRSF" id="PIRSF000337">
    <property type="entry name" value="NTA_MOA"/>
    <property type="match status" value="1"/>
</dbReference>
<evidence type="ECO:0000256" key="5">
    <source>
        <dbReference type="ARBA" id="ARBA00033748"/>
    </source>
</evidence>
<feature type="domain" description="Luciferase-like" evidence="6">
    <location>
        <begin position="15"/>
        <end position="371"/>
    </location>
</feature>
<dbReference type="GO" id="GO:0016705">
    <property type="term" value="F:oxidoreductase activity, acting on paired donors, with incorporation or reduction of molecular oxygen"/>
    <property type="evidence" value="ECO:0007669"/>
    <property type="project" value="InterPro"/>
</dbReference>
<organism evidence="7 8">
    <name type="scientific">Amniculicola lignicola CBS 123094</name>
    <dbReference type="NCBI Taxonomy" id="1392246"/>
    <lineage>
        <taxon>Eukaryota</taxon>
        <taxon>Fungi</taxon>
        <taxon>Dikarya</taxon>
        <taxon>Ascomycota</taxon>
        <taxon>Pezizomycotina</taxon>
        <taxon>Dothideomycetes</taxon>
        <taxon>Pleosporomycetidae</taxon>
        <taxon>Pleosporales</taxon>
        <taxon>Amniculicolaceae</taxon>
        <taxon>Amniculicola</taxon>
    </lineage>
</organism>
<evidence type="ECO:0000256" key="2">
    <source>
        <dbReference type="ARBA" id="ARBA00022643"/>
    </source>
</evidence>
<keyword evidence="8" id="KW-1185">Reference proteome</keyword>
<dbReference type="AlphaFoldDB" id="A0A6A5WM48"/>
<name>A0A6A5WM48_9PLEO</name>
<evidence type="ECO:0000256" key="4">
    <source>
        <dbReference type="ARBA" id="ARBA00023033"/>
    </source>
</evidence>
<dbReference type="InterPro" id="IPR011251">
    <property type="entry name" value="Luciferase-like_dom"/>
</dbReference>
<evidence type="ECO:0000313" key="7">
    <source>
        <dbReference type="EMBL" id="KAF2001829.1"/>
    </source>
</evidence>
<evidence type="ECO:0000313" key="8">
    <source>
        <dbReference type="Proteomes" id="UP000799779"/>
    </source>
</evidence>
<proteinExistence type="inferred from homology"/>
<dbReference type="EMBL" id="ML977580">
    <property type="protein sequence ID" value="KAF2001829.1"/>
    <property type="molecule type" value="Genomic_DNA"/>
</dbReference>
<protein>
    <submittedName>
        <fullName evidence="7">Nitrilotriacetate monooxygenase component A/pristinamycin IIA synthase subunit A</fullName>
    </submittedName>
</protein>
<dbReference type="Gene3D" id="3.20.20.30">
    <property type="entry name" value="Luciferase-like domain"/>
    <property type="match status" value="1"/>
</dbReference>
<dbReference type="Pfam" id="PF00296">
    <property type="entry name" value="Bac_luciferase"/>
    <property type="match status" value="1"/>
</dbReference>
<evidence type="ECO:0000256" key="1">
    <source>
        <dbReference type="ARBA" id="ARBA00022630"/>
    </source>
</evidence>
<dbReference type="OrthoDB" id="5561043at2759"/>
<dbReference type="InterPro" id="IPR036661">
    <property type="entry name" value="Luciferase-like_sf"/>
</dbReference>
<dbReference type="InterPro" id="IPR051260">
    <property type="entry name" value="Diverse_substr_monoxygenases"/>
</dbReference>
<dbReference type="NCBIfam" id="TIGR03860">
    <property type="entry name" value="FMN_nitrolo"/>
    <property type="match status" value="1"/>
</dbReference>
<dbReference type="Proteomes" id="UP000799779">
    <property type="component" value="Unassembled WGS sequence"/>
</dbReference>